<evidence type="ECO:0000313" key="5">
    <source>
        <dbReference type="EMBL" id="AFZ28010.1"/>
    </source>
</evidence>
<evidence type="ECO:0000313" key="6">
    <source>
        <dbReference type="Proteomes" id="UP000010475"/>
    </source>
</evidence>
<dbReference type="Proteomes" id="UP000010475">
    <property type="component" value="Chromosome"/>
</dbReference>
<dbReference type="STRING" id="56107.Cylst_6037"/>
<evidence type="ECO:0000259" key="4">
    <source>
        <dbReference type="Pfam" id="PF02517"/>
    </source>
</evidence>
<dbReference type="KEGG" id="csg:Cylst_6037"/>
<dbReference type="AlphaFoldDB" id="K9X5T1"/>
<feature type="compositionally biased region" description="Polar residues" evidence="2">
    <location>
        <begin position="101"/>
        <end position="112"/>
    </location>
</feature>
<evidence type="ECO:0000256" key="3">
    <source>
        <dbReference type="SAM" id="Phobius"/>
    </source>
</evidence>
<feature type="transmembrane region" description="Helical" evidence="3">
    <location>
        <begin position="479"/>
        <end position="496"/>
    </location>
</feature>
<feature type="transmembrane region" description="Helical" evidence="3">
    <location>
        <begin position="250"/>
        <end position="272"/>
    </location>
</feature>
<feature type="transmembrane region" description="Helical" evidence="3">
    <location>
        <begin position="508"/>
        <end position="529"/>
    </location>
</feature>
<feature type="transmembrane region" description="Helical" evidence="3">
    <location>
        <begin position="455"/>
        <end position="473"/>
    </location>
</feature>
<feature type="compositionally biased region" description="Low complexity" evidence="2">
    <location>
        <begin position="121"/>
        <end position="130"/>
    </location>
</feature>
<feature type="transmembrane region" description="Helical" evidence="3">
    <location>
        <begin position="377"/>
        <end position="403"/>
    </location>
</feature>
<dbReference type="RefSeq" id="WP_015211243.1">
    <property type="nucleotide sequence ID" value="NC_019757.1"/>
</dbReference>
<dbReference type="PANTHER" id="PTHR43592:SF15">
    <property type="entry name" value="CAAX AMINO TERMINAL PROTEASE FAMILY PROTEIN"/>
    <property type="match status" value="1"/>
</dbReference>
<keyword evidence="5" id="KW-0378">Hydrolase</keyword>
<feature type="coiled-coil region" evidence="1">
    <location>
        <begin position="130"/>
        <end position="157"/>
    </location>
</feature>
<gene>
    <name evidence="5" type="ORF">Cylst_6037</name>
</gene>
<dbReference type="HOGENOM" id="CLU_043242_0_0_3"/>
<proteinExistence type="predicted"/>
<dbReference type="InterPro" id="IPR003675">
    <property type="entry name" value="Rce1/LyrA-like_dom"/>
</dbReference>
<dbReference type="eggNOG" id="COG1266">
    <property type="taxonomic scope" value="Bacteria"/>
</dbReference>
<feature type="region of interest" description="Disordered" evidence="2">
    <location>
        <begin position="101"/>
        <end position="130"/>
    </location>
</feature>
<accession>K9X5T1</accession>
<protein>
    <submittedName>
        <fullName evidence="5">Putative metal-dependent membrane protease</fullName>
    </submittedName>
</protein>
<keyword evidence="3" id="KW-0472">Membrane</keyword>
<dbReference type="OrthoDB" id="9782250at2"/>
<dbReference type="EMBL" id="CP003642">
    <property type="protein sequence ID" value="AFZ28010.1"/>
    <property type="molecule type" value="Genomic_DNA"/>
</dbReference>
<keyword evidence="3" id="KW-0812">Transmembrane</keyword>
<keyword evidence="1" id="KW-0175">Coiled coil</keyword>
<keyword evidence="5" id="KW-0645">Protease</keyword>
<dbReference type="PANTHER" id="PTHR43592">
    <property type="entry name" value="CAAX AMINO TERMINAL PROTEASE"/>
    <property type="match status" value="1"/>
</dbReference>
<feature type="domain" description="CAAX prenyl protease 2/Lysostaphin resistance protein A-like" evidence="4">
    <location>
        <begin position="427"/>
        <end position="520"/>
    </location>
</feature>
<feature type="transmembrane region" description="Helical" evidence="3">
    <location>
        <begin position="336"/>
        <end position="356"/>
    </location>
</feature>
<dbReference type="GO" id="GO:0004175">
    <property type="term" value="F:endopeptidase activity"/>
    <property type="evidence" value="ECO:0007669"/>
    <property type="project" value="UniProtKB-ARBA"/>
</dbReference>
<evidence type="ECO:0000256" key="1">
    <source>
        <dbReference type="SAM" id="Coils"/>
    </source>
</evidence>
<feature type="transmembrane region" description="Helical" evidence="3">
    <location>
        <begin position="423"/>
        <end position="443"/>
    </location>
</feature>
<sequence>MTLKRLLLIALTLLALWISSESLFSSWQKPQFQSNLELYQTNIVLEAQSWQPEDSNDESFQAIRKMIVDEKPLENATKQYQEALQSVQTNLDKSKNQIAQLPSQEVAASSETKPLPKISRVTKTSGQGQKQQLQQSVQQLQKLLDVLELRLGILQAKQGETASALDTWSELEKRSDVNPEFGKTAIALSGLWSNPPRLLPNAQQLIQKNLQGWFRSTALIQLYQLQQRQDALSTVKAAQQEAASQAVLKLALIATIPTLSALIGVVLLVFLIGQRLLKGKASLLAQNGDLPWITPWGGETVLQVFVLGFLLMGQLFVPAVLALLPIPRSADVRVQAVYVLISYLMMASGALLVLYYSIKRFFPLPELWFGFRLQGNWFLWGLGGYCTALPIVVLVSLINQQLWQGQGGSNPLLQLALESRDGVALGIFFFTAAIAAPLFEELLFRGFLLPSLTRYLPVWGAILVSSLLFAAAHLSLSEILPLTALGIVLGLVYTRCLTTSPSGSTRNLLAPMLLHSLWNSGTLLSLFILGSGNN</sequence>
<feature type="transmembrane region" description="Helical" evidence="3">
    <location>
        <begin position="304"/>
        <end position="324"/>
    </location>
</feature>
<name>K9X5T1_9NOST</name>
<evidence type="ECO:0000256" key="2">
    <source>
        <dbReference type="SAM" id="MobiDB-lite"/>
    </source>
</evidence>
<dbReference type="GO" id="GO:0080120">
    <property type="term" value="P:CAAX-box protein maturation"/>
    <property type="evidence" value="ECO:0007669"/>
    <property type="project" value="UniProtKB-ARBA"/>
</dbReference>
<dbReference type="GO" id="GO:0006508">
    <property type="term" value="P:proteolysis"/>
    <property type="evidence" value="ECO:0007669"/>
    <property type="project" value="UniProtKB-KW"/>
</dbReference>
<dbReference type="Pfam" id="PF02517">
    <property type="entry name" value="Rce1-like"/>
    <property type="match status" value="1"/>
</dbReference>
<organism evidence="5 6">
    <name type="scientific">Cylindrospermum stagnale PCC 7417</name>
    <dbReference type="NCBI Taxonomy" id="56107"/>
    <lineage>
        <taxon>Bacteria</taxon>
        <taxon>Bacillati</taxon>
        <taxon>Cyanobacteriota</taxon>
        <taxon>Cyanophyceae</taxon>
        <taxon>Nostocales</taxon>
        <taxon>Nostocaceae</taxon>
        <taxon>Cylindrospermum</taxon>
    </lineage>
</organism>
<keyword evidence="6" id="KW-1185">Reference proteome</keyword>
<dbReference type="PATRIC" id="fig|56107.3.peg.6634"/>
<reference evidence="5 6" key="1">
    <citation type="submission" date="2012-06" db="EMBL/GenBank/DDBJ databases">
        <title>Finished chromosome of genome of Cylindrospermum stagnale PCC 7417.</title>
        <authorList>
            <consortium name="US DOE Joint Genome Institute"/>
            <person name="Gugger M."/>
            <person name="Coursin T."/>
            <person name="Rippka R."/>
            <person name="Tandeau De Marsac N."/>
            <person name="Huntemann M."/>
            <person name="Wei C.-L."/>
            <person name="Han J."/>
            <person name="Detter J.C."/>
            <person name="Han C."/>
            <person name="Tapia R."/>
            <person name="Chen A."/>
            <person name="Kyrpides N."/>
            <person name="Mavromatis K."/>
            <person name="Markowitz V."/>
            <person name="Szeto E."/>
            <person name="Ivanova N."/>
            <person name="Pagani I."/>
            <person name="Pati A."/>
            <person name="Goodwin L."/>
            <person name="Nordberg H.P."/>
            <person name="Cantor M.N."/>
            <person name="Hua S.X."/>
            <person name="Woyke T."/>
            <person name="Kerfeld C.A."/>
        </authorList>
    </citation>
    <scope>NUCLEOTIDE SEQUENCE [LARGE SCALE GENOMIC DNA]</scope>
    <source>
        <strain evidence="5 6">PCC 7417</strain>
    </source>
</reference>
<keyword evidence="3" id="KW-1133">Transmembrane helix</keyword>